<dbReference type="GO" id="GO:0016491">
    <property type="term" value="F:oxidoreductase activity"/>
    <property type="evidence" value="ECO:0007669"/>
    <property type="project" value="TreeGrafter"/>
</dbReference>
<reference evidence="1" key="1">
    <citation type="submission" date="2023-10" db="EMBL/GenBank/DDBJ databases">
        <title>Genome assembly of Pristionchus species.</title>
        <authorList>
            <person name="Yoshida K."/>
            <person name="Sommer R.J."/>
        </authorList>
    </citation>
    <scope>NUCLEOTIDE SEQUENCE</scope>
    <source>
        <strain evidence="1">RS0144</strain>
    </source>
</reference>
<evidence type="ECO:0000313" key="1">
    <source>
        <dbReference type="EMBL" id="GMS83156.1"/>
    </source>
</evidence>
<dbReference type="Proteomes" id="UP001432027">
    <property type="component" value="Unassembled WGS sequence"/>
</dbReference>
<dbReference type="PANTHER" id="PTHR43544">
    <property type="entry name" value="SHORT-CHAIN DEHYDROGENASE/REDUCTASE"/>
    <property type="match status" value="1"/>
</dbReference>
<dbReference type="Pfam" id="PF00106">
    <property type="entry name" value="adh_short"/>
    <property type="match status" value="1"/>
</dbReference>
<feature type="non-terminal residue" evidence="1">
    <location>
        <position position="97"/>
    </location>
</feature>
<dbReference type="EMBL" id="BTSX01000002">
    <property type="protein sequence ID" value="GMS83156.1"/>
    <property type="molecule type" value="Genomic_DNA"/>
</dbReference>
<evidence type="ECO:0008006" key="3">
    <source>
        <dbReference type="Google" id="ProtNLM"/>
    </source>
</evidence>
<dbReference type="PANTHER" id="PTHR43544:SF35">
    <property type="entry name" value="C-FACTOR-RELATED"/>
    <property type="match status" value="1"/>
</dbReference>
<evidence type="ECO:0000313" key="2">
    <source>
        <dbReference type="Proteomes" id="UP001432027"/>
    </source>
</evidence>
<proteinExistence type="predicted"/>
<feature type="non-terminal residue" evidence="1">
    <location>
        <position position="1"/>
    </location>
</feature>
<comment type="caution">
    <text evidence="1">The sequence shown here is derived from an EMBL/GenBank/DDBJ whole genome shotgun (WGS) entry which is preliminary data.</text>
</comment>
<keyword evidence="2" id="KW-1185">Reference proteome</keyword>
<dbReference type="AlphaFoldDB" id="A0AAV5SIG0"/>
<dbReference type="InterPro" id="IPR036291">
    <property type="entry name" value="NAD(P)-bd_dom_sf"/>
</dbReference>
<dbReference type="Gene3D" id="3.40.50.720">
    <property type="entry name" value="NAD(P)-binding Rossmann-like Domain"/>
    <property type="match status" value="1"/>
</dbReference>
<dbReference type="SUPFAM" id="SSF51735">
    <property type="entry name" value="NAD(P)-binding Rossmann-fold domains"/>
    <property type="match status" value="1"/>
</dbReference>
<accession>A0AAV5SIG0</accession>
<gene>
    <name evidence="1" type="ORF">PENTCL1PPCAC_5331</name>
</gene>
<dbReference type="InterPro" id="IPR051468">
    <property type="entry name" value="Fungal_SecMetab_SDRs"/>
</dbReference>
<protein>
    <recommendedName>
        <fullName evidence="3">Dehydrogenase</fullName>
    </recommendedName>
</protein>
<name>A0AAV5SIG0_9BILA</name>
<sequence>LGLVRRLVQEPSVTAVFATAKNIDTETADLNSLNSPKLHLVQLEVGDEHSIARAVNKVTGIVGTNGLDFIVNNAGICNQMRLADDLSKAFVMEQMEV</sequence>
<dbReference type="InterPro" id="IPR002347">
    <property type="entry name" value="SDR_fam"/>
</dbReference>
<dbReference type="GO" id="GO:0005737">
    <property type="term" value="C:cytoplasm"/>
    <property type="evidence" value="ECO:0007669"/>
    <property type="project" value="TreeGrafter"/>
</dbReference>
<organism evidence="1 2">
    <name type="scientific">Pristionchus entomophagus</name>
    <dbReference type="NCBI Taxonomy" id="358040"/>
    <lineage>
        <taxon>Eukaryota</taxon>
        <taxon>Metazoa</taxon>
        <taxon>Ecdysozoa</taxon>
        <taxon>Nematoda</taxon>
        <taxon>Chromadorea</taxon>
        <taxon>Rhabditida</taxon>
        <taxon>Rhabditina</taxon>
        <taxon>Diplogasteromorpha</taxon>
        <taxon>Diplogasteroidea</taxon>
        <taxon>Neodiplogasteridae</taxon>
        <taxon>Pristionchus</taxon>
    </lineage>
</organism>